<feature type="transmembrane region" description="Helical" evidence="2">
    <location>
        <begin position="6"/>
        <end position="28"/>
    </location>
</feature>
<keyword evidence="2" id="KW-1133">Transmembrane helix</keyword>
<comment type="function">
    <text evidence="1">Catalyzes the oxidation of protoporphyrinogen IX to protoporphyrin IX.</text>
</comment>
<dbReference type="InterPro" id="IPR005265">
    <property type="entry name" value="HemJ-like"/>
</dbReference>
<sequence length="167" mass="18622">MIVVWLKFFHVASIALWSAGLIALPFLYRERPGLRDGELYRLHSFTRAFYIRFVSPSAFVAIGTGTALILLQETYANWFSAKLLAVAAMTGIHIFSGLAILRIFERTGRFHTERFFVMLPATTAVVTAILVLVLGKPELQWPEPLTQLLAPGALREIASSLTDGWIS</sequence>
<keyword evidence="1" id="KW-1003">Cell membrane</keyword>
<dbReference type="STRING" id="429728.SAMN05216456_0465"/>
<dbReference type="RefSeq" id="WP_092420389.1">
    <property type="nucleotide sequence ID" value="NZ_FPCK01000001.1"/>
</dbReference>
<reference evidence="3 4" key="1">
    <citation type="submission" date="2016-10" db="EMBL/GenBank/DDBJ databases">
        <authorList>
            <person name="de Groot N.N."/>
        </authorList>
    </citation>
    <scope>NUCLEOTIDE SEQUENCE [LARGE SCALE GENOMIC DNA]</scope>
    <source>
        <strain evidence="3 4">IPL20</strain>
    </source>
</reference>
<comment type="similarity">
    <text evidence="1">Belongs to the HemJ family.</text>
</comment>
<keyword evidence="1" id="KW-0349">Heme</keyword>
<gene>
    <name evidence="3" type="ORF">SAMN05216456_0465</name>
</gene>
<keyword evidence="4" id="KW-1185">Reference proteome</keyword>
<feature type="transmembrane region" description="Helical" evidence="2">
    <location>
        <begin position="116"/>
        <end position="135"/>
    </location>
</feature>
<dbReference type="EMBL" id="FPCK01000001">
    <property type="protein sequence ID" value="SFV28215.1"/>
    <property type="molecule type" value="Genomic_DNA"/>
</dbReference>
<dbReference type="GO" id="GO:0070818">
    <property type="term" value="F:protoporphyrinogen oxidase activity"/>
    <property type="evidence" value="ECO:0007669"/>
    <property type="project" value="UniProtKB-UniRule"/>
</dbReference>
<dbReference type="GO" id="GO:0006782">
    <property type="term" value="P:protoporphyrinogen IX biosynthetic process"/>
    <property type="evidence" value="ECO:0007669"/>
    <property type="project" value="UniProtKB-UniRule"/>
</dbReference>
<keyword evidence="1" id="KW-0479">Metal-binding</keyword>
<dbReference type="EC" id="1.3.99.-" evidence="1"/>
<organism evidence="3 4">
    <name type="scientific">Devosia crocina</name>
    <dbReference type="NCBI Taxonomy" id="429728"/>
    <lineage>
        <taxon>Bacteria</taxon>
        <taxon>Pseudomonadati</taxon>
        <taxon>Pseudomonadota</taxon>
        <taxon>Alphaproteobacteria</taxon>
        <taxon>Hyphomicrobiales</taxon>
        <taxon>Devosiaceae</taxon>
        <taxon>Devosia</taxon>
    </lineage>
</organism>
<dbReference type="PIRSF" id="PIRSF004638">
    <property type="entry name" value="UCP004638"/>
    <property type="match status" value="1"/>
</dbReference>
<dbReference type="Proteomes" id="UP000199074">
    <property type="component" value="Unassembled WGS sequence"/>
</dbReference>
<accession>A0A1I7N0U1</accession>
<feature type="transmembrane region" description="Helical" evidence="2">
    <location>
        <begin position="83"/>
        <end position="104"/>
    </location>
</feature>
<dbReference type="UniPathway" id="UPA00251">
    <property type="reaction ID" value="UER00324"/>
</dbReference>
<dbReference type="OrthoDB" id="7570050at2"/>
<keyword evidence="2" id="KW-0812">Transmembrane</keyword>
<dbReference type="AlphaFoldDB" id="A0A1I7N0U1"/>
<evidence type="ECO:0000256" key="1">
    <source>
        <dbReference type="PIRNR" id="PIRNR004638"/>
    </source>
</evidence>
<keyword evidence="1" id="KW-0408">Iron</keyword>
<comment type="cofactor">
    <cofactor evidence="1">
        <name>heme b</name>
        <dbReference type="ChEBI" id="CHEBI:60344"/>
    </cofactor>
    <text evidence="1">Binds 1 heme b (iron(II)-protoporphyrin IX) group per subunit.</text>
</comment>
<evidence type="ECO:0000313" key="3">
    <source>
        <dbReference type="EMBL" id="SFV28215.1"/>
    </source>
</evidence>
<dbReference type="GO" id="GO:0046872">
    <property type="term" value="F:metal ion binding"/>
    <property type="evidence" value="ECO:0007669"/>
    <property type="project" value="UniProtKB-UniRule"/>
</dbReference>
<proteinExistence type="inferred from homology"/>
<keyword evidence="1 2" id="KW-0472">Membrane</keyword>
<name>A0A1I7N0U1_9HYPH</name>
<comment type="catalytic activity">
    <reaction evidence="1">
        <text>protoporphyrinogen IX + 3 A = protoporphyrin IX + 3 AH2</text>
        <dbReference type="Rhea" id="RHEA:62000"/>
        <dbReference type="ChEBI" id="CHEBI:13193"/>
        <dbReference type="ChEBI" id="CHEBI:17499"/>
        <dbReference type="ChEBI" id="CHEBI:57306"/>
        <dbReference type="ChEBI" id="CHEBI:57307"/>
    </reaction>
</comment>
<evidence type="ECO:0000313" key="4">
    <source>
        <dbReference type="Proteomes" id="UP000199074"/>
    </source>
</evidence>
<protein>
    <recommendedName>
        <fullName evidence="1">Protoporphyrinogen IX oxidase</fullName>
        <ecNumber evidence="1">1.3.99.-</ecNumber>
    </recommendedName>
</protein>
<comment type="pathway">
    <text evidence="1">Porphyrin-containing compound metabolism; protoporphyrin-IX biosynthesis; protoporphyrin-IX from protoporphyrinogen-IX: step 1/1.</text>
</comment>
<evidence type="ECO:0000256" key="2">
    <source>
        <dbReference type="SAM" id="Phobius"/>
    </source>
</evidence>
<dbReference type="GO" id="GO:0005886">
    <property type="term" value="C:plasma membrane"/>
    <property type="evidence" value="ECO:0007669"/>
    <property type="project" value="UniProtKB-UniRule"/>
</dbReference>
<dbReference type="Pfam" id="PF03653">
    <property type="entry name" value="UPF0093"/>
    <property type="match status" value="1"/>
</dbReference>
<feature type="transmembrane region" description="Helical" evidence="2">
    <location>
        <begin position="49"/>
        <end position="71"/>
    </location>
</feature>